<feature type="compositionally biased region" description="Low complexity" evidence="1">
    <location>
        <begin position="187"/>
        <end position="215"/>
    </location>
</feature>
<comment type="caution">
    <text evidence="3">The sequence shown here is derived from an EMBL/GenBank/DDBJ whole genome shotgun (WGS) entry which is preliminary data.</text>
</comment>
<feature type="chain" id="PRO_5042107201" description="Secreted protein" evidence="2">
    <location>
        <begin position="19"/>
        <end position="293"/>
    </location>
</feature>
<evidence type="ECO:0000256" key="1">
    <source>
        <dbReference type="SAM" id="MobiDB-lite"/>
    </source>
</evidence>
<evidence type="ECO:0000313" key="3">
    <source>
        <dbReference type="EMBL" id="KAJ8655259.1"/>
    </source>
</evidence>
<feature type="compositionally biased region" description="Polar residues" evidence="1">
    <location>
        <begin position="251"/>
        <end position="261"/>
    </location>
</feature>
<dbReference type="Proteomes" id="UP001234581">
    <property type="component" value="Unassembled WGS sequence"/>
</dbReference>
<protein>
    <recommendedName>
        <fullName evidence="5">Secreted protein</fullName>
    </recommendedName>
</protein>
<dbReference type="GeneID" id="83216534"/>
<feature type="compositionally biased region" description="Polar residues" evidence="1">
    <location>
        <begin position="216"/>
        <end position="237"/>
    </location>
</feature>
<evidence type="ECO:0000256" key="2">
    <source>
        <dbReference type="SAM" id="SignalP"/>
    </source>
</evidence>
<sequence length="293" mass="29836">MRVLLATTFATLLSMVMAAGSSDATAGDDNPYKVIELVDGSNFCTFLPPTDSTDRNIASTEYMGNAFCTGNTPKAKSAGPLADGFILSAHYSQTKDFVQVTGQIDPAKMNLNVTDEGGQYDIAMPKQATCAGWKHFVNLIEPLGHTYCVRCCHSREFCNRGISSKGCNHIVEGDYSGPYNPGDDLVPSPAASGSDASASSSASGSAPVASGSGNSDSSVGAVTPSSSANPSSNGDNTSAAPSSNSASNSPGDNNEVLQAQSVDGDDSSAAATTIINNLAVVFGASVAAIAMFI</sequence>
<reference evidence="3 4" key="1">
    <citation type="submission" date="2023-03" db="EMBL/GenBank/DDBJ databases">
        <title>Genome sequence of Lichtheimia ornata CBS 291.66.</title>
        <authorList>
            <person name="Mohabir J.T."/>
            <person name="Shea T.P."/>
            <person name="Kurbessoian T."/>
            <person name="Berby B."/>
            <person name="Fontaine J."/>
            <person name="Livny J."/>
            <person name="Gnirke A."/>
            <person name="Stajich J.E."/>
            <person name="Cuomo C.A."/>
        </authorList>
    </citation>
    <scope>NUCLEOTIDE SEQUENCE [LARGE SCALE GENOMIC DNA]</scope>
    <source>
        <strain evidence="3">CBS 291.66</strain>
    </source>
</reference>
<feature type="compositionally biased region" description="Low complexity" evidence="1">
    <location>
        <begin position="238"/>
        <end position="250"/>
    </location>
</feature>
<dbReference type="EMBL" id="JARTCD010000051">
    <property type="protein sequence ID" value="KAJ8655259.1"/>
    <property type="molecule type" value="Genomic_DNA"/>
</dbReference>
<keyword evidence="2" id="KW-0732">Signal</keyword>
<proteinExistence type="predicted"/>
<gene>
    <name evidence="3" type="ORF">O0I10_009127</name>
</gene>
<dbReference type="AlphaFoldDB" id="A0AAD7UYH2"/>
<accession>A0AAD7UYH2</accession>
<evidence type="ECO:0000313" key="4">
    <source>
        <dbReference type="Proteomes" id="UP001234581"/>
    </source>
</evidence>
<feature type="signal peptide" evidence="2">
    <location>
        <begin position="1"/>
        <end position="18"/>
    </location>
</feature>
<keyword evidence="4" id="KW-1185">Reference proteome</keyword>
<organism evidence="3 4">
    <name type="scientific">Lichtheimia ornata</name>
    <dbReference type="NCBI Taxonomy" id="688661"/>
    <lineage>
        <taxon>Eukaryota</taxon>
        <taxon>Fungi</taxon>
        <taxon>Fungi incertae sedis</taxon>
        <taxon>Mucoromycota</taxon>
        <taxon>Mucoromycotina</taxon>
        <taxon>Mucoromycetes</taxon>
        <taxon>Mucorales</taxon>
        <taxon>Lichtheimiaceae</taxon>
        <taxon>Lichtheimia</taxon>
    </lineage>
</organism>
<dbReference type="RefSeq" id="XP_058340172.1">
    <property type="nucleotide sequence ID" value="XM_058489124.1"/>
</dbReference>
<name>A0AAD7UYH2_9FUNG</name>
<feature type="region of interest" description="Disordered" evidence="1">
    <location>
        <begin position="179"/>
        <end position="264"/>
    </location>
</feature>
<evidence type="ECO:0008006" key="5">
    <source>
        <dbReference type="Google" id="ProtNLM"/>
    </source>
</evidence>